<reference evidence="17" key="1">
    <citation type="submission" date="2023-06" db="EMBL/GenBank/DDBJ databases">
        <title>Genomic analysis of the entomopathogenic nematode Steinernema hermaphroditum.</title>
        <authorList>
            <person name="Schwarz E.M."/>
            <person name="Heppert J.K."/>
            <person name="Baniya A."/>
            <person name="Schwartz H.T."/>
            <person name="Tan C.-H."/>
            <person name="Antoshechkin I."/>
            <person name="Sternberg P.W."/>
            <person name="Goodrich-Blair H."/>
            <person name="Dillman A.R."/>
        </authorList>
    </citation>
    <scope>NUCLEOTIDE SEQUENCE</scope>
    <source>
        <strain evidence="17">PS9179</strain>
        <tissue evidence="17">Whole animal</tissue>
    </source>
</reference>
<evidence type="ECO:0000256" key="9">
    <source>
        <dbReference type="ARBA" id="ARBA00023329"/>
    </source>
</evidence>
<dbReference type="InterPro" id="IPR037364">
    <property type="entry name" value="Sec23"/>
</dbReference>
<evidence type="ECO:0000259" key="15">
    <source>
        <dbReference type="Pfam" id="PF04815"/>
    </source>
</evidence>
<dbReference type="InterPro" id="IPR012990">
    <property type="entry name" value="Beta-sandwich_Sec23_24"/>
</dbReference>
<feature type="domain" description="Zinc finger Sec23/Sec24-type" evidence="13">
    <location>
        <begin position="245"/>
        <end position="285"/>
    </location>
</feature>
<evidence type="ECO:0000256" key="10">
    <source>
        <dbReference type="RuleBase" id="RU365030"/>
    </source>
</evidence>
<dbReference type="InterPro" id="IPR036180">
    <property type="entry name" value="Gelsolin-like_dom_sf"/>
</dbReference>
<evidence type="ECO:0000256" key="3">
    <source>
        <dbReference type="ARBA" id="ARBA00022723"/>
    </source>
</evidence>
<dbReference type="AlphaFoldDB" id="A0AA39IFQ9"/>
<dbReference type="SUPFAM" id="SSF81811">
    <property type="entry name" value="Helical domain of Sec23/24"/>
    <property type="match status" value="1"/>
</dbReference>
<organism evidence="17 18">
    <name type="scientific">Steinernema hermaphroditum</name>
    <dbReference type="NCBI Taxonomy" id="289476"/>
    <lineage>
        <taxon>Eukaryota</taxon>
        <taxon>Metazoa</taxon>
        <taxon>Ecdysozoa</taxon>
        <taxon>Nematoda</taxon>
        <taxon>Chromadorea</taxon>
        <taxon>Rhabditida</taxon>
        <taxon>Tylenchina</taxon>
        <taxon>Panagrolaimomorpha</taxon>
        <taxon>Strongyloidoidea</taxon>
        <taxon>Steinernematidae</taxon>
        <taxon>Steinernema</taxon>
    </lineage>
</organism>
<evidence type="ECO:0000313" key="18">
    <source>
        <dbReference type="Proteomes" id="UP001175271"/>
    </source>
</evidence>
<keyword evidence="9 10" id="KW-0968">Cytoplasmic vesicle</keyword>
<dbReference type="SUPFAM" id="SSF81995">
    <property type="entry name" value="beta-sandwich domain of Sec23/24"/>
    <property type="match status" value="1"/>
</dbReference>
<feature type="domain" description="Gelsolin-like" evidence="12">
    <location>
        <begin position="798"/>
        <end position="885"/>
    </location>
</feature>
<dbReference type="FunFam" id="2.30.30.380:FF:000001">
    <property type="entry name" value="Protein transport protein SEC23"/>
    <property type="match status" value="1"/>
</dbReference>
<evidence type="ECO:0000256" key="6">
    <source>
        <dbReference type="ARBA" id="ARBA00022892"/>
    </source>
</evidence>
<dbReference type="Pfam" id="PF04810">
    <property type="entry name" value="zf-Sec23_Sec24"/>
    <property type="match status" value="1"/>
</dbReference>
<dbReference type="Gene3D" id="1.20.120.730">
    <property type="entry name" value="Sec23/Sec24 helical domain"/>
    <property type="match status" value="1"/>
</dbReference>
<dbReference type="GO" id="GO:0005789">
    <property type="term" value="C:endoplasmic reticulum membrane"/>
    <property type="evidence" value="ECO:0007669"/>
    <property type="project" value="UniProtKB-SubCell"/>
</dbReference>
<dbReference type="InterPro" id="IPR029006">
    <property type="entry name" value="ADF-H/Gelsolin-like_dom_sf"/>
</dbReference>
<dbReference type="InterPro" id="IPR006900">
    <property type="entry name" value="Sec23/24_helical_dom"/>
</dbReference>
<dbReference type="Proteomes" id="UP001175271">
    <property type="component" value="Unassembled WGS sequence"/>
</dbReference>
<dbReference type="GO" id="GO:0008270">
    <property type="term" value="F:zinc ion binding"/>
    <property type="evidence" value="ECO:0007669"/>
    <property type="project" value="InterPro"/>
</dbReference>
<feature type="signal peptide" evidence="11">
    <location>
        <begin position="1"/>
        <end position="16"/>
    </location>
</feature>
<dbReference type="Pfam" id="PF04811">
    <property type="entry name" value="Sec23_trunk"/>
    <property type="match status" value="1"/>
</dbReference>
<comment type="function">
    <text evidence="10">Component of the coat protein complex II (COPII) which promotes the formation of transport vesicles from the endoplasmic reticulum (ER). The coat has two main functions, the physical deformation of the endoplasmic reticulum membrane into vesicles and the selection of cargo molecules.</text>
</comment>
<dbReference type="EMBL" id="JAUCMV010000001">
    <property type="protein sequence ID" value="KAK0422835.1"/>
    <property type="molecule type" value="Genomic_DNA"/>
</dbReference>
<comment type="caution">
    <text evidence="17">The sequence shown here is derived from an EMBL/GenBank/DDBJ whole genome shotgun (WGS) entry which is preliminary data.</text>
</comment>
<dbReference type="Pfam" id="PF08033">
    <property type="entry name" value="Sec23_BS"/>
    <property type="match status" value="1"/>
</dbReference>
<dbReference type="GO" id="GO:0090110">
    <property type="term" value="P:COPII-coated vesicle cargo loading"/>
    <property type="evidence" value="ECO:0007669"/>
    <property type="project" value="TreeGrafter"/>
</dbReference>
<dbReference type="GO" id="GO:0006886">
    <property type="term" value="P:intracellular protein transport"/>
    <property type="evidence" value="ECO:0007669"/>
    <property type="project" value="InterPro"/>
</dbReference>
<keyword evidence="5 10" id="KW-0862">Zinc</keyword>
<sequence length="930" mass="104499">MFLLFVPLLALPFASSSYISKEDNLAKQADCPRTSIEEFHECLREIYDTYPWDRRVTDSDDRVVTSSTCRLGEFYASSDFVYECAFGRRGSKKLRSVGCRFHGDFGDIAMKIGETVREGAVSWRCQKNSLFGLGGEPVGAVPKWYRDITVFLGRRVDPRSVVNFFFLKSSQNSTNKKGRCTTMAQSWDDYLAYQEKVDGIQFTWNILPHSRDDAIKIPVPIGVFYQPLKERPLDQPQQPVLNYEPVLCQKKTCKAVLNPLCFVDYQGKSWKCNICQQRNMFPPHYAVIAEDRRPPELYPQFATIEYTLRNPKADILAPIFVFVLDTCVPEDELKALKESIQTAGAKEVRREQMENKLRESIGKPAGIGPQGPIAMLRASTMSNGASAGVKVSNKFLQPVSECEETLLGRLEDLQPDHWDFERGKRPLRCTGAAVTVAVALLEVSFPNTGARIMTFLGGACTYGPGAVIDNELKNPIRSWHSIREDDVPYMHKATKFYDALADRAAKNGHTIDVYSGALDQTGLYEMRSCFTKSGGHVVMTDSFKSSLFKQSYQRVFEKDSAGNLKMGFNATMEVKVGAGLKIRGLLGCCANGGAKTSAVSDKELGIGGTCQWKFCSLTPRATVACLFEVTAQSGAPIAQGSQAVIQFVTQYQGSDGTRRMRVTTTSRPWADMATQKPSITMGFDQDAAAVLMARLASWRATNEAETPEAVRWLDRSLVKVISKFAEYHKGDPMSLRLSDKFNLFPQFMFHLRRSQFLRVFNSSPDETVFYRHVLNKECVMNSTTMIQPVLYSYSFQGEPEPALLDTSSIVPDKILLMDDFFHVLIYHGQTIDAWKKMKYHEDPKYISFKQLLEAPVQDSQNILAERFPVPRYIVTEYEGSQARFLLSKVNPSLTHNNPYYAEGGAPVFTDDVSLQVFMEHLKKLAVSADD</sequence>
<dbReference type="SUPFAM" id="SSF53300">
    <property type="entry name" value="vWA-like"/>
    <property type="match status" value="1"/>
</dbReference>
<evidence type="ECO:0000256" key="7">
    <source>
        <dbReference type="ARBA" id="ARBA00022927"/>
    </source>
</evidence>
<proteinExistence type="inferred from homology"/>
<keyword evidence="4 10" id="KW-0256">Endoplasmic reticulum</keyword>
<dbReference type="PANTHER" id="PTHR11141:SF0">
    <property type="entry name" value="PROTEIN TRANSPORT PROTEIN SEC23"/>
    <property type="match status" value="1"/>
</dbReference>
<evidence type="ECO:0000256" key="11">
    <source>
        <dbReference type="SAM" id="SignalP"/>
    </source>
</evidence>
<dbReference type="PANTHER" id="PTHR11141">
    <property type="entry name" value="PROTEIN TRANSPORT PROTEIN SEC23"/>
    <property type="match status" value="1"/>
</dbReference>
<feature type="chain" id="PRO_5041387928" description="Protein transport protein SEC23" evidence="11">
    <location>
        <begin position="17"/>
        <end position="930"/>
    </location>
</feature>
<evidence type="ECO:0000259" key="12">
    <source>
        <dbReference type="Pfam" id="PF00626"/>
    </source>
</evidence>
<feature type="domain" description="Sec23/Sec24 trunk" evidence="14">
    <location>
        <begin position="389"/>
        <end position="556"/>
    </location>
</feature>
<evidence type="ECO:0000259" key="16">
    <source>
        <dbReference type="Pfam" id="PF08033"/>
    </source>
</evidence>
<feature type="domain" description="Sec23/Sec24 helical" evidence="15">
    <location>
        <begin position="684"/>
        <end position="782"/>
    </location>
</feature>
<keyword evidence="11" id="KW-0732">Signal</keyword>
<dbReference type="GO" id="GO:0005096">
    <property type="term" value="F:GTPase activator activity"/>
    <property type="evidence" value="ECO:0007669"/>
    <property type="project" value="TreeGrafter"/>
</dbReference>
<keyword evidence="7 10" id="KW-0653">Protein transport</keyword>
<dbReference type="FunFam" id="3.40.20.10:FF:000003">
    <property type="entry name" value="Protein transport protein SEC23"/>
    <property type="match status" value="1"/>
</dbReference>
<keyword evidence="6 10" id="KW-0931">ER-Golgi transport</keyword>
<dbReference type="GO" id="GO:0070971">
    <property type="term" value="C:endoplasmic reticulum exit site"/>
    <property type="evidence" value="ECO:0007669"/>
    <property type="project" value="TreeGrafter"/>
</dbReference>
<dbReference type="InterPro" id="IPR007123">
    <property type="entry name" value="Gelsolin-like_dom"/>
</dbReference>
<gene>
    <name evidence="17" type="ORF">QR680_007816</name>
</gene>
<dbReference type="Gene3D" id="3.40.50.410">
    <property type="entry name" value="von Willebrand factor, type A domain"/>
    <property type="match status" value="1"/>
</dbReference>
<evidence type="ECO:0000259" key="13">
    <source>
        <dbReference type="Pfam" id="PF04810"/>
    </source>
</evidence>
<dbReference type="InterPro" id="IPR036174">
    <property type="entry name" value="Znf_Sec23_Sec24_sf"/>
</dbReference>
<keyword evidence="8 10" id="KW-0472">Membrane</keyword>
<feature type="domain" description="Sec23/Sec24 beta-sandwich" evidence="16">
    <location>
        <begin position="567"/>
        <end position="670"/>
    </location>
</feature>
<dbReference type="Pfam" id="PF00626">
    <property type="entry name" value="Gelsolin"/>
    <property type="match status" value="1"/>
</dbReference>
<dbReference type="InterPro" id="IPR006895">
    <property type="entry name" value="Znf_Sec23_Sec24"/>
</dbReference>
<keyword evidence="18" id="KW-1185">Reference proteome</keyword>
<evidence type="ECO:0000256" key="5">
    <source>
        <dbReference type="ARBA" id="ARBA00022833"/>
    </source>
</evidence>
<dbReference type="CDD" id="cd11287">
    <property type="entry name" value="Sec23_C"/>
    <property type="match status" value="1"/>
</dbReference>
<evidence type="ECO:0000259" key="14">
    <source>
        <dbReference type="Pfam" id="PF04811"/>
    </source>
</evidence>
<dbReference type="SUPFAM" id="SSF82754">
    <property type="entry name" value="C-terminal, gelsolin-like domain of Sec23/24"/>
    <property type="match status" value="1"/>
</dbReference>
<dbReference type="Gene3D" id="2.60.40.1670">
    <property type="entry name" value="beta-sandwich domain of Sec23/24"/>
    <property type="match status" value="1"/>
</dbReference>
<protein>
    <recommendedName>
        <fullName evidence="10">Protein transport protein SEC23</fullName>
    </recommendedName>
</protein>
<evidence type="ECO:0000256" key="4">
    <source>
        <dbReference type="ARBA" id="ARBA00022824"/>
    </source>
</evidence>
<dbReference type="Gene3D" id="3.40.20.10">
    <property type="entry name" value="Severin"/>
    <property type="match status" value="1"/>
</dbReference>
<dbReference type="InterPro" id="IPR006896">
    <property type="entry name" value="Sec23/24_trunk_dom"/>
</dbReference>
<keyword evidence="2 10" id="KW-0813">Transport</keyword>
<evidence type="ECO:0000256" key="1">
    <source>
        <dbReference type="ARBA" id="ARBA00009210"/>
    </source>
</evidence>
<keyword evidence="10" id="KW-0963">Cytoplasm</keyword>
<evidence type="ECO:0000256" key="2">
    <source>
        <dbReference type="ARBA" id="ARBA00022448"/>
    </source>
</evidence>
<dbReference type="SUPFAM" id="SSF82919">
    <property type="entry name" value="Zn-finger domain of Sec23/24"/>
    <property type="match status" value="1"/>
</dbReference>
<evidence type="ECO:0000256" key="8">
    <source>
        <dbReference type="ARBA" id="ARBA00023136"/>
    </source>
</evidence>
<dbReference type="Pfam" id="PF04815">
    <property type="entry name" value="Sec23_helical"/>
    <property type="match status" value="1"/>
</dbReference>
<keyword evidence="3 10" id="KW-0479">Metal-binding</keyword>
<dbReference type="InterPro" id="IPR036175">
    <property type="entry name" value="Sec23/24_helical_dom_sf"/>
</dbReference>
<dbReference type="Gene3D" id="2.30.30.380">
    <property type="entry name" value="Zn-finger domain of Sec23/24"/>
    <property type="match status" value="1"/>
</dbReference>
<accession>A0AA39IFQ9</accession>
<dbReference type="InterPro" id="IPR036465">
    <property type="entry name" value="vWFA_dom_sf"/>
</dbReference>
<dbReference type="InterPro" id="IPR037550">
    <property type="entry name" value="Sec23_C"/>
</dbReference>
<comment type="subcellular location">
    <subcellularLocation>
        <location evidence="10">Cytoplasmic vesicle</location>
        <location evidence="10">COPII-coated vesicle membrane</location>
        <topology evidence="10">Peripheral membrane protein</topology>
        <orientation evidence="10">Cytoplasmic side</orientation>
    </subcellularLocation>
    <subcellularLocation>
        <location evidence="10">Endoplasmic reticulum membrane</location>
        <topology evidence="10">Peripheral membrane protein</topology>
        <orientation evidence="10">Cytoplasmic side</orientation>
    </subcellularLocation>
</comment>
<dbReference type="GO" id="GO:0030127">
    <property type="term" value="C:COPII vesicle coat"/>
    <property type="evidence" value="ECO:0007669"/>
    <property type="project" value="InterPro"/>
</dbReference>
<comment type="similarity">
    <text evidence="1 10">Belongs to the SEC23/SEC24 family. SEC23 subfamily.</text>
</comment>
<evidence type="ECO:0000313" key="17">
    <source>
        <dbReference type="EMBL" id="KAK0422835.1"/>
    </source>
</evidence>
<name>A0AA39IFQ9_9BILA</name>